<reference evidence="1 2" key="1">
    <citation type="journal article" date="2012" name="J. Bacteriol.">
        <title>Complete Genome Sequence of Borrelia crocidurae.</title>
        <authorList>
            <person name="Elbir H."/>
            <person name="Gimenez G."/>
            <person name="Robert C."/>
            <person name="Bergstrom S."/>
            <person name="Cutler S."/>
            <person name="Raoult D."/>
            <person name="Drancourt M."/>
        </authorList>
    </citation>
    <scope>NUCLEOTIDE SEQUENCE [LARGE SCALE GENOMIC DNA]</scope>
    <source>
        <strain evidence="1 2">Achema</strain>
        <plasmid evidence="2">unnamed34</plasmid>
    </source>
</reference>
<keyword evidence="1" id="KW-0614">Plasmid</keyword>
<dbReference type="KEGG" id="bcw:Q7M_1580"/>
<dbReference type="AlphaFoldDB" id="I0FFF5"/>
<organism evidence="1 2">
    <name type="scientific">Borrelia crocidurae (strain Achema)</name>
    <dbReference type="NCBI Taxonomy" id="1155096"/>
    <lineage>
        <taxon>Bacteria</taxon>
        <taxon>Pseudomonadati</taxon>
        <taxon>Spirochaetota</taxon>
        <taxon>Spirochaetia</taxon>
        <taxon>Spirochaetales</taxon>
        <taxon>Borreliaceae</taxon>
        <taxon>Borrelia</taxon>
    </lineage>
</organism>
<evidence type="ECO:0000313" key="1">
    <source>
        <dbReference type="EMBL" id="AFI32211.1"/>
    </source>
</evidence>
<evidence type="ECO:0000313" key="2">
    <source>
        <dbReference type="Proteomes" id="UP000005212"/>
    </source>
</evidence>
<dbReference type="EMBL" id="CP003460">
    <property type="protein sequence ID" value="AFI32211.1"/>
    <property type="molecule type" value="Genomic_DNA"/>
</dbReference>
<name>I0FFF5_BORCA</name>
<reference evidence="2" key="2">
    <citation type="submission" date="2012-03" db="EMBL/GenBank/DDBJ databases">
        <title>Complete genome sequence of Borrelia crocidurae.</title>
        <authorList>
            <person name="Elbir H."/>
            <person name="Gimenez G."/>
            <person name="Robert C."/>
            <person name="Raoult D."/>
            <person name="Drancourt M."/>
        </authorList>
    </citation>
    <scope>NUCLEOTIDE SEQUENCE [LARGE SCALE GENOMIC DNA]</scope>
    <source>
        <strain evidence="2">Achema</strain>
        <plasmid evidence="2">unnamed34</plasmid>
    </source>
</reference>
<proteinExistence type="predicted"/>
<accession>I0FFF5</accession>
<dbReference type="Proteomes" id="UP000005212">
    <property type="component" value="Plasmid unnamed34"/>
</dbReference>
<dbReference type="HOGENOM" id="CLU_3243530_0_0_12"/>
<gene>
    <name evidence="1" type="ordered locus">Q7M_1580</name>
</gene>
<geneLocation type="plasmid" evidence="2">
    <name>unnamed34</name>
</geneLocation>
<protein>
    <submittedName>
        <fullName evidence="1">Uncharacterized protein</fullName>
    </submittedName>
</protein>
<feature type="non-terminal residue" evidence="1">
    <location>
        <position position="43"/>
    </location>
</feature>
<sequence length="43" mass="4868">MSKNNITKINNGAKRMNCQDLYTQQVIKGLEDFVPAPESDNNK</sequence>